<dbReference type="Gene3D" id="3.80.30.20">
    <property type="entry name" value="tm_1862 like domain"/>
    <property type="match status" value="1"/>
</dbReference>
<dbReference type="GO" id="GO:0005829">
    <property type="term" value="C:cytosol"/>
    <property type="evidence" value="ECO:0007669"/>
    <property type="project" value="TreeGrafter"/>
</dbReference>
<dbReference type="GO" id="GO:0031419">
    <property type="term" value="F:cobalamin binding"/>
    <property type="evidence" value="ECO:0007669"/>
    <property type="project" value="InterPro"/>
</dbReference>
<evidence type="ECO:0000313" key="8">
    <source>
        <dbReference type="EMBL" id="OFW57923.1"/>
    </source>
</evidence>
<evidence type="ECO:0000256" key="1">
    <source>
        <dbReference type="ARBA" id="ARBA00001966"/>
    </source>
</evidence>
<gene>
    <name evidence="8" type="ORF">A2Y75_11860</name>
</gene>
<evidence type="ECO:0000256" key="2">
    <source>
        <dbReference type="ARBA" id="ARBA00022691"/>
    </source>
</evidence>
<dbReference type="PROSITE" id="PS51332">
    <property type="entry name" value="B12_BINDING"/>
    <property type="match status" value="1"/>
</dbReference>
<keyword evidence="5" id="KW-0411">Iron-sulfur</keyword>
<dbReference type="InterPro" id="IPR006158">
    <property type="entry name" value="Cobalamin-bd"/>
</dbReference>
<proteinExistence type="predicted"/>
<dbReference type="InterPro" id="IPR036724">
    <property type="entry name" value="Cobalamin-bd_sf"/>
</dbReference>
<dbReference type="AlphaFoldDB" id="A0A1F2WM39"/>
<dbReference type="Proteomes" id="UP000177876">
    <property type="component" value="Unassembled WGS sequence"/>
</dbReference>
<dbReference type="Pfam" id="PF02310">
    <property type="entry name" value="B12-binding"/>
    <property type="match status" value="1"/>
</dbReference>
<dbReference type="CDD" id="cd01335">
    <property type="entry name" value="Radical_SAM"/>
    <property type="match status" value="1"/>
</dbReference>
<dbReference type="EMBL" id="MELK01000029">
    <property type="protein sequence ID" value="OFW57923.1"/>
    <property type="molecule type" value="Genomic_DNA"/>
</dbReference>
<sequence>MNDLPSTPVRASININLNKQYYNWFMRVLLISENRCKENLIPYPLGIAFVATAVRDAGHEVSCLDLMFSEEPLLELANRIDDFKPECIGLSIRNIDNQDMYQNTFYMPQVKEISDAIKSRADAPIILGGAGFSIFPRECFDYLGLEMGVVGEGEKGFVQLLSRLVAGSVNNNLPGLALKTGEHVFINQPDLLPDLSRLAPPDRELFDIRPYNWIRGEGPPSMPNLQSRRGCHLKCIYCSSRSIEGRQVRLRDAGCVAAELESLQREYGCTNVVFADSLFSYPPDYTHRLCSEIASRGLSIKWHCNLNPLYSEPQLLDALRNSGCASLSIGNESGSDDILASLKKGFSKQDVIRSISEAKRLGFYINCFLLLGGPGENEHTVKESIELLDRLEVDAVRVSVGVRIFPGCEMHDIAIREGFISADQNLLYPAFYLSRETEPWLHEYIREVCDARLSWSL</sequence>
<keyword evidence="3" id="KW-0479">Metal-binding</keyword>
<dbReference type="SFLD" id="SFLDG01082">
    <property type="entry name" value="B12-binding_domain_containing"/>
    <property type="match status" value="1"/>
</dbReference>
<dbReference type="InterPro" id="IPR051198">
    <property type="entry name" value="BchE-like"/>
</dbReference>
<dbReference type="SMART" id="SM00729">
    <property type="entry name" value="Elp3"/>
    <property type="match status" value="1"/>
</dbReference>
<evidence type="ECO:0000256" key="4">
    <source>
        <dbReference type="ARBA" id="ARBA00023004"/>
    </source>
</evidence>
<evidence type="ECO:0000256" key="3">
    <source>
        <dbReference type="ARBA" id="ARBA00022723"/>
    </source>
</evidence>
<comment type="cofactor">
    <cofactor evidence="1">
        <name>[4Fe-4S] cluster</name>
        <dbReference type="ChEBI" id="CHEBI:49883"/>
    </cofactor>
</comment>
<dbReference type="SUPFAM" id="SSF102114">
    <property type="entry name" value="Radical SAM enzymes"/>
    <property type="match status" value="1"/>
</dbReference>
<dbReference type="STRING" id="1797197.A2Y75_11860"/>
<dbReference type="InterPro" id="IPR058240">
    <property type="entry name" value="rSAM_sf"/>
</dbReference>
<accession>A0A1F2WM39</accession>
<evidence type="ECO:0000256" key="5">
    <source>
        <dbReference type="ARBA" id="ARBA00023014"/>
    </source>
</evidence>
<dbReference type="SFLD" id="SFLDS00029">
    <property type="entry name" value="Radical_SAM"/>
    <property type="match status" value="1"/>
</dbReference>
<feature type="domain" description="Radical SAM core" evidence="7">
    <location>
        <begin position="217"/>
        <end position="436"/>
    </location>
</feature>
<protein>
    <submittedName>
        <fullName evidence="8">Uncharacterized protein</fullName>
    </submittedName>
</protein>
<dbReference type="SFLD" id="SFLDG01123">
    <property type="entry name" value="methyltransferase_(Class_B)"/>
    <property type="match status" value="1"/>
</dbReference>
<dbReference type="PROSITE" id="PS51918">
    <property type="entry name" value="RADICAL_SAM"/>
    <property type="match status" value="1"/>
</dbReference>
<name>A0A1F2WM39_9ACTN</name>
<comment type="caution">
    <text evidence="8">The sequence shown here is derived from an EMBL/GenBank/DDBJ whole genome shotgun (WGS) entry which is preliminary data.</text>
</comment>
<dbReference type="InterPro" id="IPR023404">
    <property type="entry name" value="rSAM_horseshoe"/>
</dbReference>
<reference evidence="8 9" key="1">
    <citation type="journal article" date="2016" name="Nat. Commun.">
        <title>Thousands of microbial genomes shed light on interconnected biogeochemical processes in an aquifer system.</title>
        <authorList>
            <person name="Anantharaman K."/>
            <person name="Brown C.T."/>
            <person name="Hug L.A."/>
            <person name="Sharon I."/>
            <person name="Castelle C.J."/>
            <person name="Probst A.J."/>
            <person name="Thomas B.C."/>
            <person name="Singh A."/>
            <person name="Wilkins M.J."/>
            <person name="Karaoz U."/>
            <person name="Brodie E.L."/>
            <person name="Williams K.H."/>
            <person name="Hubbard S.S."/>
            <person name="Banfield J.F."/>
        </authorList>
    </citation>
    <scope>NUCLEOTIDE SEQUENCE [LARGE SCALE GENOMIC DNA]</scope>
</reference>
<dbReference type="GO" id="GO:0003824">
    <property type="term" value="F:catalytic activity"/>
    <property type="evidence" value="ECO:0007669"/>
    <property type="project" value="InterPro"/>
</dbReference>
<dbReference type="Gene3D" id="3.40.50.280">
    <property type="entry name" value="Cobalamin-binding domain"/>
    <property type="match status" value="1"/>
</dbReference>
<dbReference type="PANTHER" id="PTHR43409">
    <property type="entry name" value="ANAEROBIC MAGNESIUM-PROTOPORPHYRIN IX MONOMETHYL ESTER CYCLASE-RELATED"/>
    <property type="match status" value="1"/>
</dbReference>
<dbReference type="SUPFAM" id="SSF52242">
    <property type="entry name" value="Cobalamin (vitamin B12)-binding domain"/>
    <property type="match status" value="1"/>
</dbReference>
<dbReference type="PANTHER" id="PTHR43409:SF16">
    <property type="entry name" value="SLR0320 PROTEIN"/>
    <property type="match status" value="1"/>
</dbReference>
<dbReference type="GO" id="GO:0046872">
    <property type="term" value="F:metal ion binding"/>
    <property type="evidence" value="ECO:0007669"/>
    <property type="project" value="UniProtKB-KW"/>
</dbReference>
<evidence type="ECO:0000313" key="9">
    <source>
        <dbReference type="Proteomes" id="UP000177876"/>
    </source>
</evidence>
<keyword evidence="2" id="KW-0949">S-adenosyl-L-methionine</keyword>
<dbReference type="InterPro" id="IPR034466">
    <property type="entry name" value="Methyltransferase_Class_B"/>
</dbReference>
<dbReference type="GO" id="GO:0051539">
    <property type="term" value="F:4 iron, 4 sulfur cluster binding"/>
    <property type="evidence" value="ECO:0007669"/>
    <property type="project" value="UniProtKB-KW"/>
</dbReference>
<evidence type="ECO:0000259" key="6">
    <source>
        <dbReference type="PROSITE" id="PS51332"/>
    </source>
</evidence>
<dbReference type="InterPro" id="IPR006638">
    <property type="entry name" value="Elp3/MiaA/NifB-like_rSAM"/>
</dbReference>
<evidence type="ECO:0000259" key="7">
    <source>
        <dbReference type="PROSITE" id="PS51918"/>
    </source>
</evidence>
<keyword evidence="4" id="KW-0408">Iron</keyword>
<dbReference type="Pfam" id="PF04055">
    <property type="entry name" value="Radical_SAM"/>
    <property type="match status" value="1"/>
</dbReference>
<organism evidence="8 9">
    <name type="scientific">Candidatus Solincola sediminis</name>
    <dbReference type="NCBI Taxonomy" id="1797199"/>
    <lineage>
        <taxon>Bacteria</taxon>
        <taxon>Bacillati</taxon>
        <taxon>Actinomycetota</taxon>
        <taxon>Candidatus Geothermincolia</taxon>
        <taxon>Candidatus Geothermincolales</taxon>
        <taxon>Candidatus Geothermincolaceae</taxon>
        <taxon>Candidatus Solincola</taxon>
    </lineage>
</organism>
<dbReference type="InterPro" id="IPR007197">
    <property type="entry name" value="rSAM"/>
</dbReference>
<feature type="domain" description="B12-binding" evidence="6">
    <location>
        <begin position="26"/>
        <end position="171"/>
    </location>
</feature>